<protein>
    <submittedName>
        <fullName evidence="1">Uncharacterized protein</fullName>
    </submittedName>
</protein>
<sequence>MPIFRKVDEAEIEHNCSNCEIKMERVWAAPAVHFKGTGWGKD</sequence>
<accession>A0A6J5MY62</accession>
<dbReference type="EMBL" id="LR796509">
    <property type="protein sequence ID" value="CAB4148699.1"/>
    <property type="molecule type" value="Genomic_DNA"/>
</dbReference>
<name>A0A6J5MY62_9CAUD</name>
<organism evidence="1">
    <name type="scientific">uncultured Caudovirales phage</name>
    <dbReference type="NCBI Taxonomy" id="2100421"/>
    <lineage>
        <taxon>Viruses</taxon>
        <taxon>Duplodnaviria</taxon>
        <taxon>Heunggongvirae</taxon>
        <taxon>Uroviricota</taxon>
        <taxon>Caudoviricetes</taxon>
        <taxon>Peduoviridae</taxon>
        <taxon>Maltschvirus</taxon>
        <taxon>Maltschvirus maltsch</taxon>
    </lineage>
</organism>
<gene>
    <name evidence="1" type="ORF">UFOVP534_20</name>
</gene>
<proteinExistence type="predicted"/>
<evidence type="ECO:0000313" key="1">
    <source>
        <dbReference type="EMBL" id="CAB4148699.1"/>
    </source>
</evidence>
<reference evidence="1" key="1">
    <citation type="submission" date="2020-04" db="EMBL/GenBank/DDBJ databases">
        <authorList>
            <person name="Chiriac C."/>
            <person name="Salcher M."/>
            <person name="Ghai R."/>
            <person name="Kavagutti S V."/>
        </authorList>
    </citation>
    <scope>NUCLEOTIDE SEQUENCE</scope>
</reference>